<keyword evidence="3" id="KW-0472">Membrane</keyword>
<dbReference type="CDD" id="cd01949">
    <property type="entry name" value="GGDEF"/>
    <property type="match status" value="1"/>
</dbReference>
<gene>
    <name evidence="5" type="ORF">RM573_09705</name>
</gene>
<evidence type="ECO:0000256" key="2">
    <source>
        <dbReference type="ARBA" id="ARBA00034247"/>
    </source>
</evidence>
<evidence type="ECO:0000256" key="3">
    <source>
        <dbReference type="SAM" id="Phobius"/>
    </source>
</evidence>
<dbReference type="Gene3D" id="3.30.70.270">
    <property type="match status" value="1"/>
</dbReference>
<evidence type="ECO:0000313" key="5">
    <source>
        <dbReference type="EMBL" id="MDT0603868.1"/>
    </source>
</evidence>
<sequence length="386" mass="44167">MQEYLVSMSYFSALSIVCIVLYAFTYFLPTPENQNKARSTFYFRLLLLFTIAAFEAILLRFEYLPIASAIVTNLFILLISYLLMFAIYTRYDCEITLRHYLACAIHSVFFIGLIYLAQIYLNAGYLRSALVLMNIFIPYALTLRKCNQQFKMHRVGDRILYGSLLLTLLIFVVYVVFYALFFSDEKHVPLSLYFTALLSFICILFFGFALSIIYSLVGKLRKEIITDKLTGAKNRNYLTDVAEKMYSLAKRRQEPLSVILCDIDSFKKINDSYGHSAGDKVLVSFSHVIESSLRTEDILIRIGGEEFIILLPYNDIDKAVLTAERLRKAINEENIDIGGKNIQISASFGVVQVDTTKSIDDNINHADIALYEAKRSGRNKVIAYSR</sequence>
<dbReference type="PANTHER" id="PTHR45138:SF9">
    <property type="entry name" value="DIGUANYLATE CYCLASE DGCM-RELATED"/>
    <property type="match status" value="1"/>
</dbReference>
<dbReference type="SMART" id="SM00267">
    <property type="entry name" value="GGDEF"/>
    <property type="match status" value="1"/>
</dbReference>
<comment type="catalytic activity">
    <reaction evidence="2">
        <text>2 GTP = 3',3'-c-di-GMP + 2 diphosphate</text>
        <dbReference type="Rhea" id="RHEA:24898"/>
        <dbReference type="ChEBI" id="CHEBI:33019"/>
        <dbReference type="ChEBI" id="CHEBI:37565"/>
        <dbReference type="ChEBI" id="CHEBI:58805"/>
        <dbReference type="EC" id="2.7.7.65"/>
    </reaction>
</comment>
<dbReference type="EMBL" id="JAVRIF010000004">
    <property type="protein sequence ID" value="MDT0603868.1"/>
    <property type="molecule type" value="Genomic_DNA"/>
</dbReference>
<comment type="caution">
    <text evidence="5">The sequence shown here is derived from an EMBL/GenBank/DDBJ whole genome shotgun (WGS) entry which is preliminary data.</text>
</comment>
<dbReference type="NCBIfam" id="TIGR00254">
    <property type="entry name" value="GGDEF"/>
    <property type="match status" value="1"/>
</dbReference>
<dbReference type="Pfam" id="PF00990">
    <property type="entry name" value="GGDEF"/>
    <property type="match status" value="1"/>
</dbReference>
<feature type="transmembrane region" description="Helical" evidence="3">
    <location>
        <begin position="100"/>
        <end position="119"/>
    </location>
</feature>
<feature type="transmembrane region" description="Helical" evidence="3">
    <location>
        <begin position="6"/>
        <end position="29"/>
    </location>
</feature>
<dbReference type="InterPro" id="IPR050469">
    <property type="entry name" value="Diguanylate_Cyclase"/>
</dbReference>
<evidence type="ECO:0000313" key="6">
    <source>
        <dbReference type="Proteomes" id="UP001266357"/>
    </source>
</evidence>
<organism evidence="5 6">
    <name type="scientific">Thalassotalea castellviae</name>
    <dbReference type="NCBI Taxonomy" id="3075612"/>
    <lineage>
        <taxon>Bacteria</taxon>
        <taxon>Pseudomonadati</taxon>
        <taxon>Pseudomonadota</taxon>
        <taxon>Gammaproteobacteria</taxon>
        <taxon>Alteromonadales</taxon>
        <taxon>Colwelliaceae</taxon>
        <taxon>Thalassotalea</taxon>
    </lineage>
</organism>
<keyword evidence="6" id="KW-1185">Reference proteome</keyword>
<proteinExistence type="predicted"/>
<keyword evidence="5" id="KW-0548">Nucleotidyltransferase</keyword>
<dbReference type="InterPro" id="IPR029787">
    <property type="entry name" value="Nucleotide_cyclase"/>
</dbReference>
<dbReference type="InterPro" id="IPR043128">
    <property type="entry name" value="Rev_trsase/Diguanyl_cyclase"/>
</dbReference>
<dbReference type="SUPFAM" id="SSF55073">
    <property type="entry name" value="Nucleotide cyclase"/>
    <property type="match status" value="1"/>
</dbReference>
<dbReference type="Proteomes" id="UP001266357">
    <property type="component" value="Unassembled WGS sequence"/>
</dbReference>
<dbReference type="InterPro" id="IPR000160">
    <property type="entry name" value="GGDEF_dom"/>
</dbReference>
<dbReference type="EC" id="2.7.7.65" evidence="1"/>
<feature type="transmembrane region" description="Helical" evidence="3">
    <location>
        <begin position="159"/>
        <end position="181"/>
    </location>
</feature>
<reference evidence="5 6" key="1">
    <citation type="submission" date="2023-09" db="EMBL/GenBank/DDBJ databases">
        <authorList>
            <person name="Rey-Velasco X."/>
        </authorList>
    </citation>
    <scope>NUCLEOTIDE SEQUENCE [LARGE SCALE GENOMIC DNA]</scope>
    <source>
        <strain evidence="5 6">W431</strain>
    </source>
</reference>
<feature type="transmembrane region" description="Helical" evidence="3">
    <location>
        <begin position="67"/>
        <end position="88"/>
    </location>
</feature>
<dbReference type="PROSITE" id="PS50887">
    <property type="entry name" value="GGDEF"/>
    <property type="match status" value="1"/>
</dbReference>
<feature type="transmembrane region" description="Helical" evidence="3">
    <location>
        <begin position="125"/>
        <end position="143"/>
    </location>
</feature>
<name>A0ABU3A428_9GAMM</name>
<protein>
    <recommendedName>
        <fullName evidence="1">diguanylate cyclase</fullName>
        <ecNumber evidence="1">2.7.7.65</ecNumber>
    </recommendedName>
</protein>
<dbReference type="PANTHER" id="PTHR45138">
    <property type="entry name" value="REGULATORY COMPONENTS OF SENSORY TRANSDUCTION SYSTEM"/>
    <property type="match status" value="1"/>
</dbReference>
<feature type="transmembrane region" description="Helical" evidence="3">
    <location>
        <begin position="193"/>
        <end position="217"/>
    </location>
</feature>
<evidence type="ECO:0000259" key="4">
    <source>
        <dbReference type="PROSITE" id="PS50887"/>
    </source>
</evidence>
<feature type="transmembrane region" description="Helical" evidence="3">
    <location>
        <begin position="41"/>
        <end position="61"/>
    </location>
</feature>
<dbReference type="GO" id="GO:0052621">
    <property type="term" value="F:diguanylate cyclase activity"/>
    <property type="evidence" value="ECO:0007669"/>
    <property type="project" value="UniProtKB-EC"/>
</dbReference>
<keyword evidence="5" id="KW-0808">Transferase</keyword>
<feature type="domain" description="GGDEF" evidence="4">
    <location>
        <begin position="254"/>
        <end position="386"/>
    </location>
</feature>
<keyword evidence="3" id="KW-0812">Transmembrane</keyword>
<accession>A0ABU3A428</accession>
<dbReference type="RefSeq" id="WP_311580940.1">
    <property type="nucleotide sequence ID" value="NZ_JAVRIF010000004.1"/>
</dbReference>
<evidence type="ECO:0000256" key="1">
    <source>
        <dbReference type="ARBA" id="ARBA00012528"/>
    </source>
</evidence>
<keyword evidence="3" id="KW-1133">Transmembrane helix</keyword>